<dbReference type="AlphaFoldDB" id="A0A6S7AK35"/>
<organism evidence="2 3">
    <name type="scientific">Achromobacter kerstersii</name>
    <dbReference type="NCBI Taxonomy" id="1353890"/>
    <lineage>
        <taxon>Bacteria</taxon>
        <taxon>Pseudomonadati</taxon>
        <taxon>Pseudomonadota</taxon>
        <taxon>Betaproteobacteria</taxon>
        <taxon>Burkholderiales</taxon>
        <taxon>Alcaligenaceae</taxon>
        <taxon>Achromobacter</taxon>
    </lineage>
</organism>
<dbReference type="RefSeq" id="WP_175171285.1">
    <property type="nucleotide sequence ID" value="NZ_CADIJQ010000010.1"/>
</dbReference>
<evidence type="ECO:0000313" key="2">
    <source>
        <dbReference type="EMBL" id="CAB3733102.1"/>
    </source>
</evidence>
<evidence type="ECO:0000256" key="1">
    <source>
        <dbReference type="SAM" id="Phobius"/>
    </source>
</evidence>
<protein>
    <submittedName>
        <fullName evidence="2">Uncharacterized protein</fullName>
    </submittedName>
</protein>
<evidence type="ECO:0000313" key="3">
    <source>
        <dbReference type="Proteomes" id="UP000494269"/>
    </source>
</evidence>
<keyword evidence="1" id="KW-1133">Transmembrane helix</keyword>
<keyword evidence="1" id="KW-0812">Transmembrane</keyword>
<sequence length="272" mass="30962">MTSQESSPECSPRPPKGRPRRLRIAVAVGLVVLICAAVTGLSQMRDREQERVATGEIRKVADTLNLMVSGAESESGELPSIDPTPKATGFYGEMERAFKTIASERLAQHKAYVQELKTIGMPRLLDAHRLAQDAGLIESRMILEQAERLVPKYRQQSLQVLNNMPTLIRSLAIREPEKQKMLHTLDTSLAQRNESLEQVWRLETRILQEFGKMITLLDDNRQYWYADHDELMFVRDADLTRFHQHQAAIGKMATEQEQLGKRQLANVFSALR</sequence>
<feature type="transmembrane region" description="Helical" evidence="1">
    <location>
        <begin position="22"/>
        <end position="41"/>
    </location>
</feature>
<keyword evidence="1" id="KW-0472">Membrane</keyword>
<name>A0A6S7AK35_9BURK</name>
<gene>
    <name evidence="2" type="ORF">LMG3441_04854</name>
</gene>
<accession>A0A6S7AK35</accession>
<dbReference type="Proteomes" id="UP000494269">
    <property type="component" value="Unassembled WGS sequence"/>
</dbReference>
<reference evidence="2 3" key="1">
    <citation type="submission" date="2020-04" db="EMBL/GenBank/DDBJ databases">
        <authorList>
            <person name="De Canck E."/>
        </authorList>
    </citation>
    <scope>NUCLEOTIDE SEQUENCE [LARGE SCALE GENOMIC DNA]</scope>
    <source>
        <strain evidence="2 3">LMG 3441</strain>
    </source>
</reference>
<keyword evidence="3" id="KW-1185">Reference proteome</keyword>
<dbReference type="EMBL" id="CADIJQ010000010">
    <property type="protein sequence ID" value="CAB3733102.1"/>
    <property type="molecule type" value="Genomic_DNA"/>
</dbReference>
<proteinExistence type="predicted"/>